<evidence type="ECO:0000256" key="9">
    <source>
        <dbReference type="PROSITE-ProRule" id="PRU00124"/>
    </source>
</evidence>
<evidence type="ECO:0000256" key="6">
    <source>
        <dbReference type="ARBA" id="ARBA00023136"/>
    </source>
</evidence>
<keyword evidence="8" id="KW-0325">Glycoprotein</keyword>
<keyword evidence="5" id="KW-1133">Transmembrane helix</keyword>
<keyword evidence="7 9" id="KW-1015">Disulfide bond</keyword>
<accession>A0AAV4EHK3</accession>
<evidence type="ECO:0000256" key="2">
    <source>
        <dbReference type="ARBA" id="ARBA00004308"/>
    </source>
</evidence>
<dbReference type="FunFam" id="4.10.400.10:FF:000065">
    <property type="entry name" value="Transmembrane protease serine 7"/>
    <property type="match status" value="1"/>
</dbReference>
<comment type="subcellular location">
    <subcellularLocation>
        <location evidence="2">Endomembrane system</location>
    </subcellularLocation>
    <subcellularLocation>
        <location evidence="1">Membrane</location>
        <topology evidence="1">Single-pass membrane protein</topology>
    </subcellularLocation>
</comment>
<evidence type="ECO:0000259" key="11">
    <source>
        <dbReference type="PROSITE" id="PS50835"/>
    </source>
</evidence>
<dbReference type="SMART" id="SM00192">
    <property type="entry name" value="LDLa"/>
    <property type="match status" value="1"/>
</dbReference>
<dbReference type="SUPFAM" id="SSF48726">
    <property type="entry name" value="Immunoglobulin"/>
    <property type="match status" value="1"/>
</dbReference>
<dbReference type="PROSITE" id="PS01209">
    <property type="entry name" value="LDLRA_1"/>
    <property type="match status" value="1"/>
</dbReference>
<evidence type="ECO:0000256" key="5">
    <source>
        <dbReference type="ARBA" id="ARBA00022989"/>
    </source>
</evidence>
<proteinExistence type="predicted"/>
<dbReference type="EMBL" id="BMAT01000145">
    <property type="protein sequence ID" value="GFR60547.1"/>
    <property type="molecule type" value="Genomic_DNA"/>
</dbReference>
<dbReference type="GO" id="GO:0005886">
    <property type="term" value="C:plasma membrane"/>
    <property type="evidence" value="ECO:0007669"/>
    <property type="project" value="TreeGrafter"/>
</dbReference>
<dbReference type="SUPFAM" id="SSF57424">
    <property type="entry name" value="LDL receptor-like module"/>
    <property type="match status" value="1"/>
</dbReference>
<dbReference type="InterPro" id="IPR036179">
    <property type="entry name" value="Ig-like_dom_sf"/>
</dbReference>
<keyword evidence="6" id="KW-0472">Membrane</keyword>
<dbReference type="CDD" id="cd00112">
    <property type="entry name" value="LDLa"/>
    <property type="match status" value="1"/>
</dbReference>
<evidence type="ECO:0000313" key="12">
    <source>
        <dbReference type="EMBL" id="GFR60547.1"/>
    </source>
</evidence>
<organism evidence="12 13">
    <name type="scientific">Elysia marginata</name>
    <dbReference type="NCBI Taxonomy" id="1093978"/>
    <lineage>
        <taxon>Eukaryota</taxon>
        <taxon>Metazoa</taxon>
        <taxon>Spiralia</taxon>
        <taxon>Lophotrochozoa</taxon>
        <taxon>Mollusca</taxon>
        <taxon>Gastropoda</taxon>
        <taxon>Heterobranchia</taxon>
        <taxon>Euthyneura</taxon>
        <taxon>Panpulmonata</taxon>
        <taxon>Sacoglossa</taxon>
        <taxon>Placobranchoidea</taxon>
        <taxon>Plakobranchidae</taxon>
        <taxon>Elysia</taxon>
    </lineage>
</organism>
<protein>
    <submittedName>
        <fullName evidence="12">Low-density lipoprotein receptor-related protein</fullName>
    </submittedName>
</protein>
<feature type="domain" description="Ig-like" evidence="11">
    <location>
        <begin position="67"/>
        <end position="192"/>
    </location>
</feature>
<dbReference type="Pfam" id="PF00057">
    <property type="entry name" value="Ldl_recept_a"/>
    <property type="match status" value="1"/>
</dbReference>
<dbReference type="InterPro" id="IPR036055">
    <property type="entry name" value="LDL_receptor-like_sf"/>
</dbReference>
<dbReference type="GO" id="GO:0012505">
    <property type="term" value="C:endomembrane system"/>
    <property type="evidence" value="ECO:0007669"/>
    <property type="project" value="UniProtKB-SubCell"/>
</dbReference>
<keyword evidence="12" id="KW-0449">Lipoprotein</keyword>
<keyword evidence="13" id="KW-1185">Reference proteome</keyword>
<evidence type="ECO:0000256" key="7">
    <source>
        <dbReference type="ARBA" id="ARBA00023157"/>
    </source>
</evidence>
<dbReference type="InterPro" id="IPR007110">
    <property type="entry name" value="Ig-like_dom"/>
</dbReference>
<dbReference type="InterPro" id="IPR013783">
    <property type="entry name" value="Ig-like_fold"/>
</dbReference>
<dbReference type="PROSITE" id="PS50835">
    <property type="entry name" value="IG_LIKE"/>
    <property type="match status" value="1"/>
</dbReference>
<dbReference type="AlphaFoldDB" id="A0AAV4EHK3"/>
<evidence type="ECO:0000256" key="8">
    <source>
        <dbReference type="ARBA" id="ARBA00023180"/>
    </source>
</evidence>
<sequence length="192" mass="21416">MFPLISTADASSIETSKKHSSSVPGGPANTTAKAKAVKTTHLSTTKAKARQPCHRNQFRCKNGDCIPGVNACDGQTDCSDGTDETWCRLLISSSRHRPKHLLCRAVGGARFHETIHWFMQRPGQSDLVNITQRLEEKHPGLTTRVSVQERHRWLKFNSKLVFKFVSRDDAGTYFCRSFNLTSQPQRLGTSSS</sequence>
<feature type="disulfide bond" evidence="9">
    <location>
        <begin position="53"/>
        <end position="65"/>
    </location>
</feature>
<comment type="caution">
    <text evidence="12">The sequence shown here is derived from an EMBL/GenBank/DDBJ whole genome shotgun (WGS) entry which is preliminary data.</text>
</comment>
<dbReference type="PANTHER" id="PTHR24270">
    <property type="entry name" value="LOW-DENSITY LIPOPROTEIN RECEPTOR-RELATED"/>
    <property type="match status" value="1"/>
</dbReference>
<evidence type="ECO:0000313" key="13">
    <source>
        <dbReference type="Proteomes" id="UP000762676"/>
    </source>
</evidence>
<dbReference type="GO" id="GO:0016192">
    <property type="term" value="P:vesicle-mediated transport"/>
    <property type="evidence" value="ECO:0007669"/>
    <property type="project" value="UniProtKB-ARBA"/>
</dbReference>
<dbReference type="InterPro" id="IPR002172">
    <property type="entry name" value="LDrepeatLR_classA_rpt"/>
</dbReference>
<dbReference type="Proteomes" id="UP000762676">
    <property type="component" value="Unassembled WGS sequence"/>
</dbReference>
<evidence type="ECO:0000256" key="3">
    <source>
        <dbReference type="ARBA" id="ARBA00022692"/>
    </source>
</evidence>
<feature type="region of interest" description="Disordered" evidence="10">
    <location>
        <begin position="1"/>
        <end position="48"/>
    </location>
</feature>
<feature type="disulfide bond" evidence="9">
    <location>
        <begin position="72"/>
        <end position="87"/>
    </location>
</feature>
<feature type="disulfide bond" evidence="9">
    <location>
        <begin position="60"/>
        <end position="78"/>
    </location>
</feature>
<evidence type="ECO:0000256" key="10">
    <source>
        <dbReference type="SAM" id="MobiDB-lite"/>
    </source>
</evidence>
<evidence type="ECO:0000256" key="4">
    <source>
        <dbReference type="ARBA" id="ARBA00022737"/>
    </source>
</evidence>
<keyword evidence="12" id="KW-0675">Receptor</keyword>
<dbReference type="InterPro" id="IPR050685">
    <property type="entry name" value="LDLR"/>
</dbReference>
<feature type="compositionally biased region" description="Low complexity" evidence="10">
    <location>
        <begin position="28"/>
        <end position="40"/>
    </location>
</feature>
<dbReference type="PROSITE" id="PS50068">
    <property type="entry name" value="LDLRA_2"/>
    <property type="match status" value="1"/>
</dbReference>
<reference evidence="12 13" key="1">
    <citation type="journal article" date="2021" name="Elife">
        <title>Chloroplast acquisition without the gene transfer in kleptoplastic sea slugs, Plakobranchus ocellatus.</title>
        <authorList>
            <person name="Maeda T."/>
            <person name="Takahashi S."/>
            <person name="Yoshida T."/>
            <person name="Shimamura S."/>
            <person name="Takaki Y."/>
            <person name="Nagai Y."/>
            <person name="Toyoda A."/>
            <person name="Suzuki Y."/>
            <person name="Arimoto A."/>
            <person name="Ishii H."/>
            <person name="Satoh N."/>
            <person name="Nishiyama T."/>
            <person name="Hasebe M."/>
            <person name="Maruyama T."/>
            <person name="Minagawa J."/>
            <person name="Obokata J."/>
            <person name="Shigenobu S."/>
        </authorList>
    </citation>
    <scope>NUCLEOTIDE SEQUENCE [LARGE SCALE GENOMIC DNA]</scope>
</reference>
<gene>
    <name evidence="12" type="ORF">ElyMa_000082200</name>
</gene>
<keyword evidence="4" id="KW-0677">Repeat</keyword>
<name>A0AAV4EHK3_9GAST</name>
<keyword evidence="3" id="KW-0812">Transmembrane</keyword>
<dbReference type="Gene3D" id="4.10.400.10">
    <property type="entry name" value="Low-density Lipoprotein Receptor"/>
    <property type="match status" value="1"/>
</dbReference>
<dbReference type="Gene3D" id="2.60.40.10">
    <property type="entry name" value="Immunoglobulins"/>
    <property type="match status" value="1"/>
</dbReference>
<evidence type="ECO:0000256" key="1">
    <source>
        <dbReference type="ARBA" id="ARBA00004167"/>
    </source>
</evidence>
<dbReference type="InterPro" id="IPR023415">
    <property type="entry name" value="LDLR_class-A_CS"/>
</dbReference>